<reference evidence="1" key="1">
    <citation type="journal article" date="2015" name="Nature">
        <title>Complex archaea that bridge the gap between prokaryotes and eukaryotes.</title>
        <authorList>
            <person name="Spang A."/>
            <person name="Saw J.H."/>
            <person name="Jorgensen S.L."/>
            <person name="Zaremba-Niedzwiedzka K."/>
            <person name="Martijn J."/>
            <person name="Lind A.E."/>
            <person name="van Eijk R."/>
            <person name="Schleper C."/>
            <person name="Guy L."/>
            <person name="Ettema T.J."/>
        </authorList>
    </citation>
    <scope>NUCLEOTIDE SEQUENCE</scope>
</reference>
<organism evidence="1">
    <name type="scientific">marine sediment metagenome</name>
    <dbReference type="NCBI Taxonomy" id="412755"/>
    <lineage>
        <taxon>unclassified sequences</taxon>
        <taxon>metagenomes</taxon>
        <taxon>ecological metagenomes</taxon>
    </lineage>
</organism>
<protein>
    <submittedName>
        <fullName evidence="1">Uncharacterized protein</fullName>
    </submittedName>
</protein>
<proteinExistence type="predicted"/>
<dbReference type="AlphaFoldDB" id="A0A0F9DWV3"/>
<gene>
    <name evidence="1" type="ORF">LCGC14_2497080</name>
</gene>
<sequence>MREIKFRLRLDNKIVGYEKWYVG</sequence>
<accession>A0A0F9DWV3</accession>
<comment type="caution">
    <text evidence="1">The sequence shown here is derived from an EMBL/GenBank/DDBJ whole genome shotgun (WGS) entry which is preliminary data.</text>
</comment>
<feature type="non-terminal residue" evidence="1">
    <location>
        <position position="23"/>
    </location>
</feature>
<evidence type="ECO:0000313" key="1">
    <source>
        <dbReference type="EMBL" id="KKL16293.1"/>
    </source>
</evidence>
<dbReference type="EMBL" id="LAZR01039721">
    <property type="protein sequence ID" value="KKL16293.1"/>
    <property type="molecule type" value="Genomic_DNA"/>
</dbReference>
<name>A0A0F9DWV3_9ZZZZ</name>